<evidence type="ECO:0000256" key="7">
    <source>
        <dbReference type="SAM" id="MobiDB-lite"/>
    </source>
</evidence>
<dbReference type="SMART" id="SM00066">
    <property type="entry name" value="GAL4"/>
    <property type="match status" value="1"/>
</dbReference>
<dbReference type="Gene3D" id="4.10.240.10">
    <property type="entry name" value="Zn(2)-C6 fungal-type DNA-binding domain"/>
    <property type="match status" value="1"/>
</dbReference>
<name>A0A086TE61_HAPC1</name>
<dbReference type="InterPro" id="IPR052360">
    <property type="entry name" value="Transcr_Regulatory_Proteins"/>
</dbReference>
<dbReference type="GO" id="GO:0000981">
    <property type="term" value="F:DNA-binding transcription factor activity, RNA polymerase II-specific"/>
    <property type="evidence" value="ECO:0007669"/>
    <property type="project" value="InterPro"/>
</dbReference>
<evidence type="ECO:0000313" key="10">
    <source>
        <dbReference type="Proteomes" id="UP000029964"/>
    </source>
</evidence>
<dbReference type="STRING" id="857340.A0A086TE61"/>
<feature type="region of interest" description="Disordered" evidence="7">
    <location>
        <begin position="229"/>
        <end position="251"/>
    </location>
</feature>
<dbReference type="GO" id="GO:0008270">
    <property type="term" value="F:zinc ion binding"/>
    <property type="evidence" value="ECO:0007669"/>
    <property type="project" value="InterPro"/>
</dbReference>
<protein>
    <recommendedName>
        <fullName evidence="8">Zn(2)-C6 fungal-type domain-containing protein</fullName>
    </recommendedName>
</protein>
<sequence length="727" mass="81763">MHIGFHAATAADLAVHRGRRVAANLYLNLLPDIYGRRPGQRTTDPWEAKQRRIKCDEKRPACSQCVRSHKDCTGYPPPSRHAVPYVELRIAPKPAPVTASPLGAVAAPRGPSPLARETILPPRRANRRQQYHHQLRETALVNSPFSLASTPPPHSPSPTLYQPSANIGLRGVEIQYFDLFRAHTSSELSGYFDSVFWTQRVLQECHIEPAIRHAAVALGALYKTLEQSFKSPSPSESPQRSSGSGVSPSRSDLVKSHWQVAVRQYSDACNAMMLLDGQTQHSNRTRLMASVLLSSFDAFIGDHRQAINQIQNGLGLLETLRAEQDRTGSREPIDEELMTIFARLAIQAKSYDMAFHFPEPYVIRLNPKNPSQETQSAYPDWEPYPERQTIFPSAPYPEHPFSTLREARLAYDMLIERILRFIERLHLIKKQPYTLFPESWRQYAHGMYEEMDAWARSFQPLFEARLSPSNDLSPRERSGIATLKMSQVNSWVLLRCIFNSTESYFDAFIPQFRTIVDLGHEIVAHDERRAAAIRCPRPDLCPHRSWDDPPDVTSGGFAAYHIKPSFSADLGIVPPLFVVATKCREPYLRRRAIQLLRSSARREGMWDSELAARIGEWIMELEESDTDGGSSYEGTPPPVPIHFGQSGEPLHGDAAYGAFGDVGGGGGFPVHMAAPPSKPIPEEKRVMVHGVDFDLRTRFADLQVGTRGLSPGSPEIDRRHRTTHISW</sequence>
<dbReference type="OrthoDB" id="39175at2759"/>
<keyword evidence="6" id="KW-0539">Nucleus</keyword>
<keyword evidence="2" id="KW-0862">Zinc</keyword>
<keyword evidence="5" id="KW-0804">Transcription</keyword>
<accession>A0A086TE61</accession>
<keyword evidence="4" id="KW-0238">DNA-binding</keyword>
<dbReference type="HOGENOM" id="CLU_011409_2_0_1"/>
<dbReference type="AlphaFoldDB" id="A0A086TE61"/>
<feature type="compositionally biased region" description="Low complexity" evidence="7">
    <location>
        <begin position="231"/>
        <end position="251"/>
    </location>
</feature>
<evidence type="ECO:0000256" key="1">
    <source>
        <dbReference type="ARBA" id="ARBA00022723"/>
    </source>
</evidence>
<proteinExistence type="predicted"/>
<keyword evidence="1" id="KW-0479">Metal-binding</keyword>
<evidence type="ECO:0000313" key="9">
    <source>
        <dbReference type="EMBL" id="KFH47643.1"/>
    </source>
</evidence>
<dbReference type="EMBL" id="JPKY01000008">
    <property type="protein sequence ID" value="KFH47643.1"/>
    <property type="molecule type" value="Genomic_DNA"/>
</dbReference>
<dbReference type="PANTHER" id="PTHR36206">
    <property type="entry name" value="ASPERCRYPTIN BIOSYNTHESIS CLUSTER-SPECIFIC TRANSCRIPTION REGULATOR ATNN-RELATED"/>
    <property type="match status" value="1"/>
</dbReference>
<evidence type="ECO:0000256" key="3">
    <source>
        <dbReference type="ARBA" id="ARBA00023015"/>
    </source>
</evidence>
<feature type="domain" description="Zn(2)-C6 fungal-type" evidence="8">
    <location>
        <begin position="40"/>
        <end position="83"/>
    </location>
</feature>
<feature type="region of interest" description="Disordered" evidence="7">
    <location>
        <begin position="705"/>
        <end position="727"/>
    </location>
</feature>
<dbReference type="SUPFAM" id="SSF57701">
    <property type="entry name" value="Zn2/Cys6 DNA-binding domain"/>
    <property type="match status" value="1"/>
</dbReference>
<dbReference type="GO" id="GO:0003677">
    <property type="term" value="F:DNA binding"/>
    <property type="evidence" value="ECO:0007669"/>
    <property type="project" value="UniProtKB-KW"/>
</dbReference>
<keyword evidence="10" id="KW-1185">Reference proteome</keyword>
<evidence type="ECO:0000256" key="5">
    <source>
        <dbReference type="ARBA" id="ARBA00023163"/>
    </source>
</evidence>
<dbReference type="Pfam" id="PF00172">
    <property type="entry name" value="Zn_clus"/>
    <property type="match status" value="1"/>
</dbReference>
<dbReference type="PANTHER" id="PTHR36206:SF4">
    <property type="entry name" value="HYPOTHETICAL CONSERVED PROTEIN (EUROFUNG)-RELATED"/>
    <property type="match status" value="1"/>
</dbReference>
<evidence type="ECO:0000259" key="8">
    <source>
        <dbReference type="SMART" id="SM00066"/>
    </source>
</evidence>
<dbReference type="CDD" id="cd00067">
    <property type="entry name" value="GAL4"/>
    <property type="match status" value="1"/>
</dbReference>
<dbReference type="InterPro" id="IPR001138">
    <property type="entry name" value="Zn2Cys6_DnaBD"/>
</dbReference>
<evidence type="ECO:0000256" key="6">
    <source>
        <dbReference type="ARBA" id="ARBA00023242"/>
    </source>
</evidence>
<comment type="caution">
    <text evidence="9">The sequence shown here is derived from an EMBL/GenBank/DDBJ whole genome shotgun (WGS) entry which is preliminary data.</text>
</comment>
<dbReference type="InterPro" id="IPR036864">
    <property type="entry name" value="Zn2-C6_fun-type_DNA-bd_sf"/>
</dbReference>
<reference evidence="10" key="1">
    <citation type="journal article" date="2014" name="Genome Announc.">
        <title>Genome sequence and annotation of Acremonium chrysogenum, producer of the beta-lactam antibiotic cephalosporin C.</title>
        <authorList>
            <person name="Terfehr D."/>
            <person name="Dahlmann T.A."/>
            <person name="Specht T."/>
            <person name="Zadra I."/>
            <person name="Kuernsteiner H."/>
            <person name="Kueck U."/>
        </authorList>
    </citation>
    <scope>NUCLEOTIDE SEQUENCE [LARGE SCALE GENOMIC DNA]</scope>
    <source>
        <strain evidence="10">ATCC 11550 / CBS 779.69 / DSM 880 / IAM 14645 / JCM 23072 / IMI 49137</strain>
    </source>
</reference>
<organism evidence="9 10">
    <name type="scientific">Hapsidospora chrysogenum (strain ATCC 11550 / CBS 779.69 / DSM 880 / IAM 14645 / JCM 23072 / IMI 49137)</name>
    <name type="common">Acremonium chrysogenum</name>
    <dbReference type="NCBI Taxonomy" id="857340"/>
    <lineage>
        <taxon>Eukaryota</taxon>
        <taxon>Fungi</taxon>
        <taxon>Dikarya</taxon>
        <taxon>Ascomycota</taxon>
        <taxon>Pezizomycotina</taxon>
        <taxon>Sordariomycetes</taxon>
        <taxon>Hypocreomycetidae</taxon>
        <taxon>Hypocreales</taxon>
        <taxon>Bionectriaceae</taxon>
        <taxon>Hapsidospora</taxon>
    </lineage>
</organism>
<evidence type="ECO:0000256" key="4">
    <source>
        <dbReference type="ARBA" id="ARBA00023125"/>
    </source>
</evidence>
<keyword evidence="3" id="KW-0805">Transcription regulation</keyword>
<evidence type="ECO:0000256" key="2">
    <source>
        <dbReference type="ARBA" id="ARBA00022833"/>
    </source>
</evidence>
<gene>
    <name evidence="9" type="ORF">ACRE_014590</name>
</gene>
<dbReference type="Proteomes" id="UP000029964">
    <property type="component" value="Unassembled WGS sequence"/>
</dbReference>